<dbReference type="EMBL" id="FRAA01000007">
    <property type="protein sequence ID" value="SHK70246.1"/>
    <property type="molecule type" value="Genomic_DNA"/>
</dbReference>
<dbReference type="InterPro" id="IPR036249">
    <property type="entry name" value="Thioredoxin-like_sf"/>
</dbReference>
<dbReference type="Proteomes" id="UP000184474">
    <property type="component" value="Unassembled WGS sequence"/>
</dbReference>
<sequence length="187" mass="21582">MKKLWHMLSILLCSWTVSGQDIDFSYIQLWDVQKENIVPIPIDQTITVLIFTGTDCPYDKRYKSRITALKQQYGDQADFILINAHTPHQNKDNATQTKTQAAKYNMPYFLDLNQEAMKLFQIEKSPEVAIIWYQNGKHSLVYHGAIDDSPQSSSDVHTHYVQDVLNNLIKGRPSPHEFNRAAGCRIR</sequence>
<feature type="domain" description="Thioredoxin-like fold" evidence="2">
    <location>
        <begin position="45"/>
        <end position="136"/>
    </location>
</feature>
<name>A0A1M6UM43_REIAG</name>
<evidence type="ECO:0000259" key="2">
    <source>
        <dbReference type="Pfam" id="PF13905"/>
    </source>
</evidence>
<evidence type="ECO:0000313" key="3">
    <source>
        <dbReference type="EMBL" id="SHK70246.1"/>
    </source>
</evidence>
<accession>A0A1M6UM43</accession>
<dbReference type="InterPro" id="IPR047262">
    <property type="entry name" value="PRX-like1"/>
</dbReference>
<dbReference type="PANTHER" id="PTHR43640:SF1">
    <property type="entry name" value="THIOREDOXIN-DEPENDENT PEROXIREDOXIN"/>
    <property type="match status" value="1"/>
</dbReference>
<gene>
    <name evidence="3" type="ORF">SAMN04488028_107184</name>
</gene>
<dbReference type="Gene3D" id="3.40.30.10">
    <property type="entry name" value="Glutaredoxin"/>
    <property type="match status" value="1"/>
</dbReference>
<evidence type="ECO:0000256" key="1">
    <source>
        <dbReference type="SAM" id="SignalP"/>
    </source>
</evidence>
<proteinExistence type="predicted"/>
<feature type="chain" id="PRO_5012455132" evidence="1">
    <location>
        <begin position="20"/>
        <end position="187"/>
    </location>
</feature>
<keyword evidence="1" id="KW-0732">Signal</keyword>
<dbReference type="RefSeq" id="WP_073124399.1">
    <property type="nucleotide sequence ID" value="NZ_FRAA01000007.1"/>
</dbReference>
<dbReference type="AlphaFoldDB" id="A0A1M6UM43"/>
<protein>
    <submittedName>
        <fullName evidence="3">AhpC/TSA family protein</fullName>
    </submittedName>
</protein>
<keyword evidence="4" id="KW-1185">Reference proteome</keyword>
<dbReference type="InterPro" id="IPR012336">
    <property type="entry name" value="Thioredoxin-like_fold"/>
</dbReference>
<dbReference type="SUPFAM" id="SSF52833">
    <property type="entry name" value="Thioredoxin-like"/>
    <property type="match status" value="1"/>
</dbReference>
<dbReference type="STRING" id="156994.SAMN04488028_107184"/>
<evidence type="ECO:0000313" key="4">
    <source>
        <dbReference type="Proteomes" id="UP000184474"/>
    </source>
</evidence>
<dbReference type="Pfam" id="PF13905">
    <property type="entry name" value="Thioredoxin_8"/>
    <property type="match status" value="1"/>
</dbReference>
<organism evidence="3 4">
    <name type="scientific">Reichenbachiella agariperforans</name>
    <dbReference type="NCBI Taxonomy" id="156994"/>
    <lineage>
        <taxon>Bacteria</taxon>
        <taxon>Pseudomonadati</taxon>
        <taxon>Bacteroidota</taxon>
        <taxon>Cytophagia</taxon>
        <taxon>Cytophagales</taxon>
        <taxon>Reichenbachiellaceae</taxon>
        <taxon>Reichenbachiella</taxon>
    </lineage>
</organism>
<dbReference type="PANTHER" id="PTHR43640">
    <property type="entry name" value="OS07G0260300 PROTEIN"/>
    <property type="match status" value="1"/>
</dbReference>
<feature type="signal peptide" evidence="1">
    <location>
        <begin position="1"/>
        <end position="19"/>
    </location>
</feature>
<reference evidence="4" key="1">
    <citation type="submission" date="2016-11" db="EMBL/GenBank/DDBJ databases">
        <authorList>
            <person name="Varghese N."/>
            <person name="Submissions S."/>
        </authorList>
    </citation>
    <scope>NUCLEOTIDE SEQUENCE [LARGE SCALE GENOMIC DNA]</scope>
    <source>
        <strain evidence="4">DSM 26134</strain>
    </source>
</reference>